<reference evidence="2" key="1">
    <citation type="journal article" date="2015" name="Nature">
        <title>Complex archaea that bridge the gap between prokaryotes and eukaryotes.</title>
        <authorList>
            <person name="Spang A."/>
            <person name="Saw J.H."/>
            <person name="Jorgensen S.L."/>
            <person name="Zaremba-Niedzwiedzka K."/>
            <person name="Martijn J."/>
            <person name="Lind A.E."/>
            <person name="van Eijk R."/>
            <person name="Schleper C."/>
            <person name="Guy L."/>
            <person name="Ettema T.J."/>
        </authorList>
    </citation>
    <scope>NUCLEOTIDE SEQUENCE</scope>
</reference>
<dbReference type="AlphaFoldDB" id="A0A0F9R718"/>
<keyword evidence="1" id="KW-0472">Membrane</keyword>
<name>A0A0F9R718_9ZZZZ</name>
<proteinExistence type="predicted"/>
<gene>
    <name evidence="2" type="ORF">LCGC14_0614160</name>
</gene>
<feature type="transmembrane region" description="Helical" evidence="1">
    <location>
        <begin position="123"/>
        <end position="144"/>
    </location>
</feature>
<keyword evidence="1" id="KW-1133">Transmembrane helix</keyword>
<dbReference type="EMBL" id="LAZR01001025">
    <property type="protein sequence ID" value="KKN52315.1"/>
    <property type="molecule type" value="Genomic_DNA"/>
</dbReference>
<evidence type="ECO:0000256" key="1">
    <source>
        <dbReference type="SAM" id="Phobius"/>
    </source>
</evidence>
<sequence>MALEDMVLGSVHELLIEIKSLKDRVQDITDNMEHKFDDQVITTVNHSSENIDAKTQSIYDRINKLSDQSDVSYSKLLKTLTGSEGIGGINTRLEAIEKRFQSLTTYTSAAITKIEIRQRRSRIGTIVAFVVQAIAFCALALGSIG</sequence>
<comment type="caution">
    <text evidence="2">The sequence shown here is derived from an EMBL/GenBank/DDBJ whole genome shotgun (WGS) entry which is preliminary data.</text>
</comment>
<protein>
    <submittedName>
        <fullName evidence="2">Uncharacterized protein</fullName>
    </submittedName>
</protein>
<accession>A0A0F9R718</accession>
<evidence type="ECO:0000313" key="2">
    <source>
        <dbReference type="EMBL" id="KKN52315.1"/>
    </source>
</evidence>
<keyword evidence="1" id="KW-0812">Transmembrane</keyword>
<organism evidence="2">
    <name type="scientific">marine sediment metagenome</name>
    <dbReference type="NCBI Taxonomy" id="412755"/>
    <lineage>
        <taxon>unclassified sequences</taxon>
        <taxon>metagenomes</taxon>
        <taxon>ecological metagenomes</taxon>
    </lineage>
</organism>